<dbReference type="PANTHER" id="PTHR13379:SF0">
    <property type="entry name" value="UPF0415 PROTEIN C7ORF25"/>
    <property type="match status" value="1"/>
</dbReference>
<organism evidence="4 5">
    <name type="scientific">Boothiomyces macroporosus</name>
    <dbReference type="NCBI Taxonomy" id="261099"/>
    <lineage>
        <taxon>Eukaryota</taxon>
        <taxon>Fungi</taxon>
        <taxon>Fungi incertae sedis</taxon>
        <taxon>Chytridiomycota</taxon>
        <taxon>Chytridiomycota incertae sedis</taxon>
        <taxon>Chytridiomycetes</taxon>
        <taxon>Rhizophydiales</taxon>
        <taxon>Terramycetaceae</taxon>
        <taxon>Boothiomyces</taxon>
    </lineage>
</organism>
<dbReference type="InterPro" id="IPR041076">
    <property type="entry name" value="DUF5614"/>
</dbReference>
<evidence type="ECO:0000256" key="1">
    <source>
        <dbReference type="ARBA" id="ARBA00006588"/>
    </source>
</evidence>
<protein>
    <recommendedName>
        <fullName evidence="6">DUF1308 domain-containing protein</fullName>
    </recommendedName>
</protein>
<feature type="domain" description="DUF1308" evidence="2">
    <location>
        <begin position="230"/>
        <end position="318"/>
    </location>
</feature>
<reference evidence="4" key="1">
    <citation type="submission" date="2020-05" db="EMBL/GenBank/DDBJ databases">
        <title>Phylogenomic resolution of chytrid fungi.</title>
        <authorList>
            <person name="Stajich J.E."/>
            <person name="Amses K."/>
            <person name="Simmons R."/>
            <person name="Seto K."/>
            <person name="Myers J."/>
            <person name="Bonds A."/>
            <person name="Quandt C.A."/>
            <person name="Barry K."/>
            <person name="Liu P."/>
            <person name="Grigoriev I."/>
            <person name="Longcore J.E."/>
            <person name="James T.Y."/>
        </authorList>
    </citation>
    <scope>NUCLEOTIDE SEQUENCE</scope>
    <source>
        <strain evidence="4">PLAUS21</strain>
    </source>
</reference>
<dbReference type="Pfam" id="PF18474">
    <property type="entry name" value="DUF5614"/>
    <property type="match status" value="1"/>
</dbReference>
<evidence type="ECO:0000313" key="4">
    <source>
        <dbReference type="EMBL" id="KAJ3261132.1"/>
    </source>
</evidence>
<gene>
    <name evidence="4" type="ORF">HK103_006441</name>
</gene>
<dbReference type="PANTHER" id="PTHR13379">
    <property type="entry name" value="UNCHARACTERIZED DUF1308"/>
    <property type="match status" value="1"/>
</dbReference>
<dbReference type="EMBL" id="JADGKB010000007">
    <property type="protein sequence ID" value="KAJ3261132.1"/>
    <property type="molecule type" value="Genomic_DNA"/>
</dbReference>
<comment type="caution">
    <text evidence="4">The sequence shown here is derived from an EMBL/GenBank/DDBJ whole genome shotgun (WGS) entry which is preliminary data.</text>
</comment>
<dbReference type="Proteomes" id="UP001210925">
    <property type="component" value="Unassembled WGS sequence"/>
</dbReference>
<evidence type="ECO:0000259" key="3">
    <source>
        <dbReference type="Pfam" id="PF18474"/>
    </source>
</evidence>
<evidence type="ECO:0000313" key="5">
    <source>
        <dbReference type="Proteomes" id="UP001210925"/>
    </source>
</evidence>
<name>A0AAD5ULZ2_9FUNG</name>
<comment type="similarity">
    <text evidence="1">Belongs to the UPF0415 family.</text>
</comment>
<feature type="domain" description="DUF5614" evidence="3">
    <location>
        <begin position="36"/>
        <end position="124"/>
    </location>
</feature>
<dbReference type="Pfam" id="PF07000">
    <property type="entry name" value="DUF1308"/>
    <property type="match status" value="1"/>
</dbReference>
<accession>A0AAD5ULZ2</accession>
<keyword evidence="5" id="KW-1185">Reference proteome</keyword>
<dbReference type="InterPro" id="IPR010733">
    <property type="entry name" value="DUF1308"/>
</dbReference>
<sequence>MVEKSQQVLIEEANGLLEKTRILLRNVLDYQSKYIRKDVSDGFTKYKNAIKAEIKFLEKINLNPQAIKSSHVTCSNYSHLSAVFDILLVENNVQVFKAFHVKSDLVKIVRIDVVADNGARWIKVKSGNLKTIESDLYDHEEELSESEDEELGELALPTPPLIKQAQSLILAANQNPNHFVTPKVVFKFIGVDSLPEALHQSLLDLGITVEFGLTQRKPAGGPFEYHTDILNLDITTLLAMVSDMTHRFDQVPEIAYDSKPLKLQREDELVQPILPILKSILKEKTLVTSRTAFLKFKNIIETIGGPMEKQRAASIFNTEEIPCEIDIIHPQPKLDLDITNPAVLEWKVFIVENRHSDLFNDITGQKLKSHNIEIFSTGHALQLTTVTSNCWIKRALENSGKDTSIETHEPRCLIEQKWIRYSSQ</sequence>
<dbReference type="AlphaFoldDB" id="A0AAD5ULZ2"/>
<evidence type="ECO:0008006" key="6">
    <source>
        <dbReference type="Google" id="ProtNLM"/>
    </source>
</evidence>
<evidence type="ECO:0000259" key="2">
    <source>
        <dbReference type="Pfam" id="PF07000"/>
    </source>
</evidence>
<proteinExistence type="inferred from homology"/>